<feature type="compositionally biased region" description="Basic and acidic residues" evidence="1">
    <location>
        <begin position="87"/>
        <end position="97"/>
    </location>
</feature>
<dbReference type="AlphaFoldDB" id="A0A9P4VRU7"/>
<feature type="compositionally biased region" description="Polar residues" evidence="1">
    <location>
        <begin position="252"/>
        <end position="263"/>
    </location>
</feature>
<sequence length="369" mass="40794">MEPNSPELQQLQQWSFNKPYGRGERSDSAATSPDPEDVERLRITPGATELNEALEKETLFQERYMSSEEDLSPGELSSWDSEDDDDISIHEGEEFSMAKETLSTESSYRRKNGDLAIVISMVSVGKPKVVDVPLSPIPDFRPCRSSSLANAMPVLRIPGSRLSTISISSPTSPRRPSTARAFPIQSSFSSEIPSPLASELSQEEEEPITSPIVQEESRPKNRNSTHIPIRVDIPSFLDSDPYASRIGAFPNSLRSSKTESSPKSPHKRLRSISKSLSLAKIAIAQKVEGRSNPKTPLTPATPSSSFSSPYMPKNRQRMVARGANEREPTLELPPFPDETDGDTEASSGEFDVKQLRVRRRKSLLNLGLD</sequence>
<evidence type="ECO:0000313" key="3">
    <source>
        <dbReference type="Proteomes" id="UP000799429"/>
    </source>
</evidence>
<accession>A0A9P4VRU7</accession>
<proteinExistence type="predicted"/>
<dbReference type="EMBL" id="MU006091">
    <property type="protein sequence ID" value="KAF2841333.1"/>
    <property type="molecule type" value="Genomic_DNA"/>
</dbReference>
<comment type="caution">
    <text evidence="2">The sequence shown here is derived from an EMBL/GenBank/DDBJ whole genome shotgun (WGS) entry which is preliminary data.</text>
</comment>
<name>A0A9P4VRU7_9PEZI</name>
<organism evidence="2 3">
    <name type="scientific">Patellaria atrata CBS 101060</name>
    <dbReference type="NCBI Taxonomy" id="1346257"/>
    <lineage>
        <taxon>Eukaryota</taxon>
        <taxon>Fungi</taxon>
        <taxon>Dikarya</taxon>
        <taxon>Ascomycota</taxon>
        <taxon>Pezizomycotina</taxon>
        <taxon>Dothideomycetes</taxon>
        <taxon>Dothideomycetes incertae sedis</taxon>
        <taxon>Patellariales</taxon>
        <taxon>Patellariaceae</taxon>
        <taxon>Patellaria</taxon>
    </lineage>
</organism>
<feature type="region of interest" description="Disordered" evidence="1">
    <location>
        <begin position="189"/>
        <end position="226"/>
    </location>
</feature>
<evidence type="ECO:0000313" key="2">
    <source>
        <dbReference type="EMBL" id="KAF2841333.1"/>
    </source>
</evidence>
<feature type="compositionally biased region" description="Polar residues" evidence="1">
    <location>
        <begin position="1"/>
        <end position="16"/>
    </location>
</feature>
<protein>
    <submittedName>
        <fullName evidence="2">Uncharacterized protein</fullName>
    </submittedName>
</protein>
<reference evidence="2" key="1">
    <citation type="journal article" date="2020" name="Stud. Mycol.">
        <title>101 Dothideomycetes genomes: a test case for predicting lifestyles and emergence of pathogens.</title>
        <authorList>
            <person name="Haridas S."/>
            <person name="Albert R."/>
            <person name="Binder M."/>
            <person name="Bloem J."/>
            <person name="Labutti K."/>
            <person name="Salamov A."/>
            <person name="Andreopoulos B."/>
            <person name="Baker S."/>
            <person name="Barry K."/>
            <person name="Bills G."/>
            <person name="Bluhm B."/>
            <person name="Cannon C."/>
            <person name="Castanera R."/>
            <person name="Culley D."/>
            <person name="Daum C."/>
            <person name="Ezra D."/>
            <person name="Gonzalez J."/>
            <person name="Henrissat B."/>
            <person name="Kuo A."/>
            <person name="Liang C."/>
            <person name="Lipzen A."/>
            <person name="Lutzoni F."/>
            <person name="Magnuson J."/>
            <person name="Mondo S."/>
            <person name="Nolan M."/>
            <person name="Ohm R."/>
            <person name="Pangilinan J."/>
            <person name="Park H.-J."/>
            <person name="Ramirez L."/>
            <person name="Alfaro M."/>
            <person name="Sun H."/>
            <person name="Tritt A."/>
            <person name="Yoshinaga Y."/>
            <person name="Zwiers L.-H."/>
            <person name="Turgeon B."/>
            <person name="Goodwin S."/>
            <person name="Spatafora J."/>
            <person name="Crous P."/>
            <person name="Grigoriev I."/>
        </authorList>
    </citation>
    <scope>NUCLEOTIDE SEQUENCE</scope>
    <source>
        <strain evidence="2">CBS 101060</strain>
    </source>
</reference>
<gene>
    <name evidence="2" type="ORF">M501DRAFT_1014138</name>
</gene>
<dbReference type="OrthoDB" id="3926619at2759"/>
<keyword evidence="3" id="KW-1185">Reference proteome</keyword>
<feature type="region of interest" description="Disordered" evidence="1">
    <location>
        <begin position="285"/>
        <end position="356"/>
    </location>
</feature>
<evidence type="ECO:0000256" key="1">
    <source>
        <dbReference type="SAM" id="MobiDB-lite"/>
    </source>
</evidence>
<feature type="compositionally biased region" description="Low complexity" evidence="1">
    <location>
        <begin position="293"/>
        <end position="309"/>
    </location>
</feature>
<feature type="region of interest" description="Disordered" evidence="1">
    <location>
        <begin position="248"/>
        <end position="271"/>
    </location>
</feature>
<feature type="region of interest" description="Disordered" evidence="1">
    <location>
        <begin position="1"/>
        <end position="107"/>
    </location>
</feature>
<dbReference type="Proteomes" id="UP000799429">
    <property type="component" value="Unassembled WGS sequence"/>
</dbReference>